<evidence type="ECO:0000256" key="1">
    <source>
        <dbReference type="SAM" id="MobiDB-lite"/>
    </source>
</evidence>
<dbReference type="PROSITE" id="PS51462">
    <property type="entry name" value="NUDIX"/>
    <property type="match status" value="1"/>
</dbReference>
<dbReference type="EMBL" id="JAYMRS010000001">
    <property type="protein sequence ID" value="MFB8766897.1"/>
    <property type="molecule type" value="Genomic_DNA"/>
</dbReference>
<evidence type="ECO:0000259" key="2">
    <source>
        <dbReference type="PROSITE" id="PS51462"/>
    </source>
</evidence>
<protein>
    <submittedName>
        <fullName evidence="3">NUDIX domain-containing protein</fullName>
    </submittedName>
</protein>
<dbReference type="SUPFAM" id="SSF46785">
    <property type="entry name" value="Winged helix' DNA-binding domain"/>
    <property type="match status" value="1"/>
</dbReference>
<name>A0ABV5DQN5_9ACTN</name>
<dbReference type="PANTHER" id="PTHR43736:SF4">
    <property type="entry name" value="SLR1690 PROTEIN"/>
    <property type="match status" value="1"/>
</dbReference>
<dbReference type="Gene3D" id="1.10.10.10">
    <property type="entry name" value="Winged helix-like DNA-binding domain superfamily/Winged helix DNA-binding domain"/>
    <property type="match status" value="1"/>
</dbReference>
<dbReference type="InterPro" id="IPR036390">
    <property type="entry name" value="WH_DNA-bd_sf"/>
</dbReference>
<dbReference type="CDD" id="cd18873">
    <property type="entry name" value="NUDIX_NadM_like"/>
    <property type="match status" value="1"/>
</dbReference>
<dbReference type="RefSeq" id="WP_357715044.1">
    <property type="nucleotide sequence ID" value="NZ_JAYMRS010000001.1"/>
</dbReference>
<comment type="caution">
    <text evidence="3">The sequence shown here is derived from an EMBL/GenBank/DDBJ whole genome shotgun (WGS) entry which is preliminary data.</text>
</comment>
<dbReference type="InterPro" id="IPR015797">
    <property type="entry name" value="NUDIX_hydrolase-like_dom_sf"/>
</dbReference>
<dbReference type="InterPro" id="IPR036388">
    <property type="entry name" value="WH-like_DNA-bd_sf"/>
</dbReference>
<evidence type="ECO:0000313" key="4">
    <source>
        <dbReference type="Proteomes" id="UP001585053"/>
    </source>
</evidence>
<dbReference type="Gene3D" id="3.90.79.10">
    <property type="entry name" value="Nucleoside Triphosphate Pyrophosphohydrolase"/>
    <property type="match status" value="1"/>
</dbReference>
<gene>
    <name evidence="3" type="ORF">VSQ78_04220</name>
</gene>
<dbReference type="Pfam" id="PF00293">
    <property type="entry name" value="NUDIX"/>
    <property type="match status" value="1"/>
</dbReference>
<dbReference type="PANTHER" id="PTHR43736">
    <property type="entry name" value="ADP-RIBOSE PYROPHOSPHATASE"/>
    <property type="match status" value="1"/>
</dbReference>
<dbReference type="SUPFAM" id="SSF55811">
    <property type="entry name" value="Nudix"/>
    <property type="match status" value="1"/>
</dbReference>
<accession>A0ABV5DQN5</accession>
<feature type="domain" description="Nudix hydrolase" evidence="2">
    <location>
        <begin position="5"/>
        <end position="146"/>
    </location>
</feature>
<dbReference type="InterPro" id="IPR054105">
    <property type="entry name" value="WHD_NrtR"/>
</dbReference>
<sequence length="248" mass="27798">MHNETWRPPCVLLTVDLVILTLRSSALHVLLVERGIDPHKGELALPGGFISDTGEDIFDAACRELREEAGLDATSLHLEQLNTYGRPDRDPRGRIVSVAYLAIAPGLPEPEAGTDASAASWRPVEEFTSGHRKLAFDHREILDHGLERARTKIENTSLATAFCDTTFTITDLQRVYEAVWGFEIDPRNFYRKVQAISGFITPVDSDRRTTKGRPARLFQAGPEHLLRPPMLRPLPQPRPFSRPRSETS</sequence>
<feature type="region of interest" description="Disordered" evidence="1">
    <location>
        <begin position="205"/>
        <end position="248"/>
    </location>
</feature>
<dbReference type="InterPro" id="IPR000086">
    <property type="entry name" value="NUDIX_hydrolase_dom"/>
</dbReference>
<organism evidence="3 4">
    <name type="scientific">Nocardiopsis alba</name>
    <dbReference type="NCBI Taxonomy" id="53437"/>
    <lineage>
        <taxon>Bacteria</taxon>
        <taxon>Bacillati</taxon>
        <taxon>Actinomycetota</taxon>
        <taxon>Actinomycetes</taxon>
        <taxon>Streptosporangiales</taxon>
        <taxon>Nocardiopsidaceae</taxon>
        <taxon>Nocardiopsis</taxon>
    </lineage>
</organism>
<reference evidence="3 4" key="1">
    <citation type="submission" date="2024-01" db="EMBL/GenBank/DDBJ databases">
        <title>Genome mining of biosynthetic gene clusters to explore secondary metabolites of Streptomyces sp.</title>
        <authorList>
            <person name="Baig A."/>
            <person name="Ajitkumar Shintre N."/>
            <person name="Kumar H."/>
            <person name="Anbarasu A."/>
            <person name="Ramaiah S."/>
        </authorList>
    </citation>
    <scope>NUCLEOTIDE SEQUENCE [LARGE SCALE GENOMIC DNA]</scope>
    <source>
        <strain evidence="3 4">A01</strain>
    </source>
</reference>
<dbReference type="Pfam" id="PF21906">
    <property type="entry name" value="WHD_NrtR"/>
    <property type="match status" value="1"/>
</dbReference>
<proteinExistence type="predicted"/>
<keyword evidence="4" id="KW-1185">Reference proteome</keyword>
<dbReference type="Proteomes" id="UP001585053">
    <property type="component" value="Unassembled WGS sequence"/>
</dbReference>
<evidence type="ECO:0000313" key="3">
    <source>
        <dbReference type="EMBL" id="MFB8766897.1"/>
    </source>
</evidence>
<feature type="compositionally biased region" description="Pro residues" evidence="1">
    <location>
        <begin position="230"/>
        <end position="240"/>
    </location>
</feature>